<organism evidence="2 3">
    <name type="scientific">Thioalkalicoccus limnaeus</name>
    <dbReference type="NCBI Taxonomy" id="120681"/>
    <lineage>
        <taxon>Bacteria</taxon>
        <taxon>Pseudomonadati</taxon>
        <taxon>Pseudomonadota</taxon>
        <taxon>Gammaproteobacteria</taxon>
        <taxon>Chromatiales</taxon>
        <taxon>Chromatiaceae</taxon>
        <taxon>Thioalkalicoccus</taxon>
    </lineage>
</organism>
<dbReference type="PANTHER" id="PTHR13504">
    <property type="entry name" value="FIDO DOMAIN-CONTAINING PROTEIN DDB_G0283145"/>
    <property type="match status" value="1"/>
</dbReference>
<reference evidence="2 3" key="1">
    <citation type="submission" date="2024-05" db="EMBL/GenBank/DDBJ databases">
        <title>Genome Sequence and Characterization of the New Strain Purple Sulfur Bacterium of Genus Thioalkalicoccus.</title>
        <authorList>
            <person name="Bryantseva I.A."/>
            <person name="Kyndt J.A."/>
            <person name="Imhoff J.F."/>
        </authorList>
    </citation>
    <scope>NUCLEOTIDE SEQUENCE [LARGE SCALE GENOMIC DNA]</scope>
    <source>
        <strain evidence="2 3">Um2</strain>
    </source>
</reference>
<name>A0ABV4BAK2_9GAMM</name>
<sequence>MGWLGYQWLCERFRLATFPLSRPARLAPVSRVTRTAEALLVPTQVAPEADQPLDQLLFALKHEGVNLQVLAQALTRIPDSDIRRRVQATPSSRYVRVLGFLWEAFNGRDIDGDFAIAGPTVDLFDARRYLTAPGQRNARWKVNFNGLGSLRYAVTVERTPAIERLLALDILDRANTFVAGLGPQATDRALAWAYLHETETSFAIERETPSPDKAEAFVALLKQAHQPRPMDEDYLVALQNAAITNPLDRAAAYRHEQNWLRGPLRGAAGITYVPPPPELVHALMDEVLAFANALAKRIDPLVAAAIASFGFVFIHPFMDGNGRLSRFLFHYALCQSGRLANGLLLPVSVAMKRNEAAYLSALQSFSIPMRRHWEVRWLADESYDFRFQGDEALYRYWDATQVVEFSLDMARQALEKDLREETEFLDRFDRVYRQIDDAFDVRGSALTTLVIAALQNNGKVSRNRRKQFQLTVPNPVFDAIEQACAQALK</sequence>
<dbReference type="PANTHER" id="PTHR13504:SF38">
    <property type="entry name" value="FIDO DOMAIN-CONTAINING PROTEIN"/>
    <property type="match status" value="1"/>
</dbReference>
<gene>
    <name evidence="2" type="ORF">ABC977_02920</name>
</gene>
<proteinExistence type="predicted"/>
<feature type="domain" description="Fido" evidence="1">
    <location>
        <begin position="230"/>
        <end position="380"/>
    </location>
</feature>
<dbReference type="RefSeq" id="WP_369665733.1">
    <property type="nucleotide sequence ID" value="NZ_JBDKXB010000002.1"/>
</dbReference>
<protein>
    <submittedName>
        <fullName evidence="2">Fic family protein</fullName>
    </submittedName>
</protein>
<accession>A0ABV4BAK2</accession>
<dbReference type="EMBL" id="JBDKXB010000002">
    <property type="protein sequence ID" value="MEY6431356.1"/>
    <property type="molecule type" value="Genomic_DNA"/>
</dbReference>
<dbReference type="InterPro" id="IPR036597">
    <property type="entry name" value="Fido-like_dom_sf"/>
</dbReference>
<dbReference type="Proteomes" id="UP001564408">
    <property type="component" value="Unassembled WGS sequence"/>
</dbReference>
<dbReference type="Gene3D" id="1.10.3290.10">
    <property type="entry name" value="Fido-like domain"/>
    <property type="match status" value="1"/>
</dbReference>
<evidence type="ECO:0000259" key="1">
    <source>
        <dbReference type="PROSITE" id="PS51459"/>
    </source>
</evidence>
<keyword evidence="3" id="KW-1185">Reference proteome</keyword>
<evidence type="ECO:0000313" key="3">
    <source>
        <dbReference type="Proteomes" id="UP001564408"/>
    </source>
</evidence>
<comment type="caution">
    <text evidence="2">The sequence shown here is derived from an EMBL/GenBank/DDBJ whole genome shotgun (WGS) entry which is preliminary data.</text>
</comment>
<evidence type="ECO:0000313" key="2">
    <source>
        <dbReference type="EMBL" id="MEY6431356.1"/>
    </source>
</evidence>
<dbReference type="SUPFAM" id="SSF140931">
    <property type="entry name" value="Fic-like"/>
    <property type="match status" value="1"/>
</dbReference>
<dbReference type="InterPro" id="IPR003812">
    <property type="entry name" value="Fido"/>
</dbReference>
<dbReference type="Pfam" id="PF02661">
    <property type="entry name" value="Fic"/>
    <property type="match status" value="1"/>
</dbReference>
<dbReference type="PROSITE" id="PS51459">
    <property type="entry name" value="FIDO"/>
    <property type="match status" value="1"/>
</dbReference>
<dbReference type="InterPro" id="IPR040198">
    <property type="entry name" value="Fido_containing"/>
</dbReference>